<feature type="non-terminal residue" evidence="1">
    <location>
        <position position="1"/>
    </location>
</feature>
<evidence type="ECO:0000313" key="1">
    <source>
        <dbReference type="EMBL" id="KAJ3837051.1"/>
    </source>
</evidence>
<feature type="non-terminal residue" evidence="1">
    <location>
        <position position="79"/>
    </location>
</feature>
<comment type="caution">
    <text evidence="1">The sequence shown here is derived from an EMBL/GenBank/DDBJ whole genome shotgun (WGS) entry which is preliminary data.</text>
</comment>
<reference evidence="1" key="1">
    <citation type="submission" date="2022-08" db="EMBL/GenBank/DDBJ databases">
        <authorList>
            <consortium name="DOE Joint Genome Institute"/>
            <person name="Min B."/>
            <person name="Riley R."/>
            <person name="Sierra-Patev S."/>
            <person name="Naranjo-Ortiz M."/>
            <person name="Looney B."/>
            <person name="Konkel Z."/>
            <person name="Slot J.C."/>
            <person name="Sakamoto Y."/>
            <person name="Steenwyk J.L."/>
            <person name="Rokas A."/>
            <person name="Carro J."/>
            <person name="Camarero S."/>
            <person name="Ferreira P."/>
            <person name="Molpeceres G."/>
            <person name="Ruiz-Duenas F.J."/>
            <person name="Serrano A."/>
            <person name="Henrissat B."/>
            <person name="Drula E."/>
            <person name="Hughes K.W."/>
            <person name="Mata J.L."/>
            <person name="Ishikawa N.K."/>
            <person name="Vargas-Isla R."/>
            <person name="Ushijima S."/>
            <person name="Smith C.A."/>
            <person name="Ahrendt S."/>
            <person name="Andreopoulos W."/>
            <person name="He G."/>
            <person name="Labutti K."/>
            <person name="Lipzen A."/>
            <person name="Ng V."/>
            <person name="Sandor L."/>
            <person name="Barry K."/>
            <person name="Martinez A.T."/>
            <person name="Xiao Y."/>
            <person name="Gibbons J.G."/>
            <person name="Terashima K."/>
            <person name="Hibbett D.S."/>
            <person name="Grigoriev I.V."/>
        </authorList>
    </citation>
    <scope>NUCLEOTIDE SEQUENCE</scope>
    <source>
        <strain evidence="1">TFB9207</strain>
    </source>
</reference>
<dbReference type="Proteomes" id="UP001163846">
    <property type="component" value="Unassembled WGS sequence"/>
</dbReference>
<dbReference type="AlphaFoldDB" id="A0AA38P6M6"/>
<sequence length="79" mass="8873">RASSSYSALVQLYARSSQLDTRLLRFLRFGNCTPWCSFGCNELESDHHLFVKCPAFDSFRSESSSSIISETNAILSNSE</sequence>
<evidence type="ECO:0000313" key="2">
    <source>
        <dbReference type="Proteomes" id="UP001163846"/>
    </source>
</evidence>
<accession>A0AA38P6M6</accession>
<name>A0AA38P6M6_9AGAR</name>
<proteinExistence type="predicted"/>
<dbReference type="EMBL" id="MU806274">
    <property type="protein sequence ID" value="KAJ3837051.1"/>
    <property type="molecule type" value="Genomic_DNA"/>
</dbReference>
<organism evidence="1 2">
    <name type="scientific">Lentinula raphanica</name>
    <dbReference type="NCBI Taxonomy" id="153919"/>
    <lineage>
        <taxon>Eukaryota</taxon>
        <taxon>Fungi</taxon>
        <taxon>Dikarya</taxon>
        <taxon>Basidiomycota</taxon>
        <taxon>Agaricomycotina</taxon>
        <taxon>Agaricomycetes</taxon>
        <taxon>Agaricomycetidae</taxon>
        <taxon>Agaricales</taxon>
        <taxon>Marasmiineae</taxon>
        <taxon>Omphalotaceae</taxon>
        <taxon>Lentinula</taxon>
    </lineage>
</organism>
<gene>
    <name evidence="1" type="ORF">F5878DRAFT_523049</name>
</gene>
<protein>
    <submittedName>
        <fullName evidence="1">Uncharacterized protein</fullName>
    </submittedName>
</protein>
<keyword evidence="2" id="KW-1185">Reference proteome</keyword>